<evidence type="ECO:0000259" key="2">
    <source>
        <dbReference type="Pfam" id="PF02371"/>
    </source>
</evidence>
<dbReference type="Proteomes" id="UP000016842">
    <property type="component" value="Unassembled WGS sequence"/>
</dbReference>
<evidence type="ECO:0000259" key="1">
    <source>
        <dbReference type="Pfam" id="PF01548"/>
    </source>
</evidence>
<dbReference type="PANTHER" id="PTHR33055">
    <property type="entry name" value="TRANSPOSASE FOR INSERTION SEQUENCE ELEMENT IS1111A"/>
    <property type="match status" value="1"/>
</dbReference>
<reference evidence="3 4" key="1">
    <citation type="journal article" date="2014" name="FEMS Microbiol. Lett.">
        <title>Genome sequencing analysis reveals virulence-related gene content of Ochrobactrum intermedium strain 229E, a urease-positive strain isolated from the human gastric niche.</title>
        <authorList>
            <person name="Kulkarni G.J."/>
            <person name="Shetty S."/>
            <person name="Dharne M.S."/>
            <person name="Shouche Y.S."/>
        </authorList>
    </citation>
    <scope>NUCLEOTIDE SEQUENCE [LARGE SCALE GENOMIC DNA]</scope>
    <source>
        <strain evidence="3 4">229E</strain>
    </source>
</reference>
<dbReference type="PATRIC" id="fig|1337887.3.peg.4613"/>
<organism evidence="3 4">
    <name type="scientific">Brucella intermedia 229E</name>
    <dbReference type="NCBI Taxonomy" id="1337887"/>
    <lineage>
        <taxon>Bacteria</taxon>
        <taxon>Pseudomonadati</taxon>
        <taxon>Pseudomonadota</taxon>
        <taxon>Alphaproteobacteria</taxon>
        <taxon>Hyphomicrobiales</taxon>
        <taxon>Brucellaceae</taxon>
        <taxon>Brucella/Ochrobactrum group</taxon>
        <taxon>Brucella</taxon>
    </lineage>
</organism>
<dbReference type="Pfam" id="PF02371">
    <property type="entry name" value="Transposase_20"/>
    <property type="match status" value="1"/>
</dbReference>
<dbReference type="InterPro" id="IPR002525">
    <property type="entry name" value="Transp_IS110-like_N"/>
</dbReference>
<dbReference type="Pfam" id="PF01548">
    <property type="entry name" value="DEDD_Tnp_IS110"/>
    <property type="match status" value="1"/>
</dbReference>
<dbReference type="GO" id="GO:0004803">
    <property type="term" value="F:transposase activity"/>
    <property type="evidence" value="ECO:0007669"/>
    <property type="project" value="InterPro"/>
</dbReference>
<dbReference type="EMBL" id="ASXJ01000334">
    <property type="protein sequence ID" value="ERM00239.1"/>
    <property type="molecule type" value="Genomic_DNA"/>
</dbReference>
<proteinExistence type="predicted"/>
<name>U4V6D5_9HYPH</name>
<dbReference type="InterPro" id="IPR047650">
    <property type="entry name" value="Transpos_IS110"/>
</dbReference>
<evidence type="ECO:0000313" key="4">
    <source>
        <dbReference type="Proteomes" id="UP000016842"/>
    </source>
</evidence>
<feature type="domain" description="Transposase IS110-like N-terminal" evidence="1">
    <location>
        <begin position="5"/>
        <end position="149"/>
    </location>
</feature>
<feature type="domain" description="Transposase IS116/IS110/IS902 C-terminal" evidence="2">
    <location>
        <begin position="213"/>
        <end position="277"/>
    </location>
</feature>
<evidence type="ECO:0000313" key="3">
    <source>
        <dbReference type="EMBL" id="ERM00239.1"/>
    </source>
</evidence>
<dbReference type="InterPro" id="IPR003346">
    <property type="entry name" value="Transposase_20"/>
</dbReference>
<dbReference type="GO" id="GO:0006313">
    <property type="term" value="P:DNA transposition"/>
    <property type="evidence" value="ECO:0007669"/>
    <property type="project" value="InterPro"/>
</dbReference>
<protein>
    <submittedName>
        <fullName evidence="3">Uncharacterized protein</fullName>
    </submittedName>
</protein>
<dbReference type="PANTHER" id="PTHR33055:SF3">
    <property type="entry name" value="PUTATIVE TRANSPOSASE FOR IS117-RELATED"/>
    <property type="match status" value="1"/>
</dbReference>
<dbReference type="GO" id="GO:0003677">
    <property type="term" value="F:DNA binding"/>
    <property type="evidence" value="ECO:0007669"/>
    <property type="project" value="InterPro"/>
</dbReference>
<comment type="caution">
    <text evidence="3">The sequence shown here is derived from an EMBL/GenBank/DDBJ whole genome shotgun (WGS) entry which is preliminary data.</text>
</comment>
<sequence length="283" mass="31102">MEEYIGLDVSMKETAVSIRRDGKRIWRGKCASDPKVIAELVRKRSPDAKRVVFETGPLLVWIYHALCAEGMPAICIDARHAKAALDMAPNKTDVNDADGLAHLAEVDFYREVRVKGYDSMLTRTLVVARTRLVRITTKLSNQIRGLMKTFGLVVPKGGGGLIFETNVRNLLGSNIGLERIILPLLEAWRSIRGGRASQLDRQLVAATRHSNECQVLISIPGIGAVTSASFVEATEDPKNFRTSRSVGGAWPGGLTTRRYQSGEVDYDGHISRRGDSHRAGPPL</sequence>
<accession>U4V6D5</accession>
<gene>
    <name evidence="3" type="ORF">Q644_06105</name>
</gene>
<dbReference type="AlphaFoldDB" id="U4V6D5"/>